<proteinExistence type="predicted"/>
<feature type="non-terminal residue" evidence="2">
    <location>
        <position position="1"/>
    </location>
</feature>
<organism evidence="2">
    <name type="scientific">marine metagenome</name>
    <dbReference type="NCBI Taxonomy" id="408172"/>
    <lineage>
        <taxon>unclassified sequences</taxon>
        <taxon>metagenomes</taxon>
        <taxon>ecological metagenomes</taxon>
    </lineage>
</organism>
<sequence length="119" mass="13151">VVLVGCGESATDTGKTDVQFTGEKQEAELATFLPGKRIYFRMPMPGDPGVPIEPAESEPKLFSDEPKVDPGKKPTPLEMVYQFEKDGTLTMGMASDGEVEFFGDLNLLRCNERFKLRTC</sequence>
<name>A0A382N3L9_9ZZZZ</name>
<feature type="compositionally biased region" description="Basic and acidic residues" evidence="1">
    <location>
        <begin position="57"/>
        <end position="72"/>
    </location>
</feature>
<dbReference type="EMBL" id="UINC01096896">
    <property type="protein sequence ID" value="SVC54161.1"/>
    <property type="molecule type" value="Genomic_DNA"/>
</dbReference>
<evidence type="ECO:0000313" key="2">
    <source>
        <dbReference type="EMBL" id="SVC54161.1"/>
    </source>
</evidence>
<gene>
    <name evidence="2" type="ORF">METZ01_LOCUS307015</name>
</gene>
<accession>A0A382N3L9</accession>
<evidence type="ECO:0000256" key="1">
    <source>
        <dbReference type="SAM" id="MobiDB-lite"/>
    </source>
</evidence>
<reference evidence="2" key="1">
    <citation type="submission" date="2018-05" db="EMBL/GenBank/DDBJ databases">
        <authorList>
            <person name="Lanie J.A."/>
            <person name="Ng W.-L."/>
            <person name="Kazmierczak K.M."/>
            <person name="Andrzejewski T.M."/>
            <person name="Davidsen T.M."/>
            <person name="Wayne K.J."/>
            <person name="Tettelin H."/>
            <person name="Glass J.I."/>
            <person name="Rusch D."/>
            <person name="Podicherti R."/>
            <person name="Tsui H.-C.T."/>
            <person name="Winkler M.E."/>
        </authorList>
    </citation>
    <scope>NUCLEOTIDE SEQUENCE</scope>
</reference>
<dbReference type="AlphaFoldDB" id="A0A382N3L9"/>
<protein>
    <submittedName>
        <fullName evidence="2">Uncharacterized protein</fullName>
    </submittedName>
</protein>
<feature type="region of interest" description="Disordered" evidence="1">
    <location>
        <begin position="44"/>
        <end position="75"/>
    </location>
</feature>